<evidence type="ECO:0000313" key="2">
    <source>
        <dbReference type="EMBL" id="KAJ8885028.1"/>
    </source>
</evidence>
<feature type="compositionally biased region" description="Polar residues" evidence="1">
    <location>
        <begin position="36"/>
        <end position="48"/>
    </location>
</feature>
<protein>
    <submittedName>
        <fullName evidence="2">Uncharacterized protein</fullName>
    </submittedName>
</protein>
<sequence>MSGFNKKNTMGIMYPNLPSAFGPIPHGREIRVSTLPTELQDADSSSPEYETEDDVDFAPDEHTAPQVFT</sequence>
<dbReference type="Proteomes" id="UP001159363">
    <property type="component" value="Chromosome X"/>
</dbReference>
<feature type="region of interest" description="Disordered" evidence="1">
    <location>
        <begin position="36"/>
        <end position="69"/>
    </location>
</feature>
<feature type="compositionally biased region" description="Acidic residues" evidence="1">
    <location>
        <begin position="49"/>
        <end position="58"/>
    </location>
</feature>
<comment type="caution">
    <text evidence="2">The sequence shown here is derived from an EMBL/GenBank/DDBJ whole genome shotgun (WGS) entry which is preliminary data.</text>
</comment>
<accession>A0ABQ9HKY9</accession>
<gene>
    <name evidence="2" type="ORF">PR048_011224</name>
</gene>
<name>A0ABQ9HKY9_9NEOP</name>
<keyword evidence="3" id="KW-1185">Reference proteome</keyword>
<proteinExistence type="predicted"/>
<reference evidence="2 3" key="1">
    <citation type="submission" date="2023-02" db="EMBL/GenBank/DDBJ databases">
        <title>LHISI_Scaffold_Assembly.</title>
        <authorList>
            <person name="Stuart O.P."/>
            <person name="Cleave R."/>
            <person name="Magrath M.J.L."/>
            <person name="Mikheyev A.S."/>
        </authorList>
    </citation>
    <scope>NUCLEOTIDE SEQUENCE [LARGE SCALE GENOMIC DNA]</scope>
    <source>
        <strain evidence="2">Daus_M_001</strain>
        <tissue evidence="2">Leg muscle</tissue>
    </source>
</reference>
<dbReference type="EMBL" id="JARBHB010000004">
    <property type="protein sequence ID" value="KAJ8885028.1"/>
    <property type="molecule type" value="Genomic_DNA"/>
</dbReference>
<evidence type="ECO:0000313" key="3">
    <source>
        <dbReference type="Proteomes" id="UP001159363"/>
    </source>
</evidence>
<evidence type="ECO:0000256" key="1">
    <source>
        <dbReference type="SAM" id="MobiDB-lite"/>
    </source>
</evidence>
<organism evidence="2 3">
    <name type="scientific">Dryococelus australis</name>
    <dbReference type="NCBI Taxonomy" id="614101"/>
    <lineage>
        <taxon>Eukaryota</taxon>
        <taxon>Metazoa</taxon>
        <taxon>Ecdysozoa</taxon>
        <taxon>Arthropoda</taxon>
        <taxon>Hexapoda</taxon>
        <taxon>Insecta</taxon>
        <taxon>Pterygota</taxon>
        <taxon>Neoptera</taxon>
        <taxon>Polyneoptera</taxon>
        <taxon>Phasmatodea</taxon>
        <taxon>Verophasmatodea</taxon>
        <taxon>Anareolatae</taxon>
        <taxon>Phasmatidae</taxon>
        <taxon>Eurycanthinae</taxon>
        <taxon>Dryococelus</taxon>
    </lineage>
</organism>